<evidence type="ECO:0000313" key="2">
    <source>
        <dbReference type="EMBL" id="HJD98334.1"/>
    </source>
</evidence>
<organism evidence="2 3">
    <name type="scientific">Mailhella massiliensis</name>
    <dbReference type="NCBI Taxonomy" id="1903261"/>
    <lineage>
        <taxon>Bacteria</taxon>
        <taxon>Pseudomonadati</taxon>
        <taxon>Thermodesulfobacteriota</taxon>
        <taxon>Desulfovibrionia</taxon>
        <taxon>Desulfovibrionales</taxon>
        <taxon>Desulfovibrionaceae</taxon>
        <taxon>Mailhella</taxon>
    </lineage>
</organism>
<dbReference type="AlphaFoldDB" id="A0A921AYA8"/>
<accession>A0A921AYA8</accession>
<protein>
    <submittedName>
        <fullName evidence="2">DUF2065 domain-containing protein</fullName>
    </submittedName>
</protein>
<gene>
    <name evidence="2" type="ORF">K8W16_11910</name>
</gene>
<name>A0A921AYA8_9BACT</name>
<dbReference type="Proteomes" id="UP000698963">
    <property type="component" value="Unassembled WGS sequence"/>
</dbReference>
<dbReference type="EMBL" id="DYZA01000244">
    <property type="protein sequence ID" value="HJD98334.1"/>
    <property type="molecule type" value="Genomic_DNA"/>
</dbReference>
<sequence length="69" mass="7430">MNFQLSLFLAALGLACFLEALPWLISPEKTRETLRLLLSLSDGQLRTGGILLLAFGLLVCAAGRALRGD</sequence>
<reference evidence="2" key="2">
    <citation type="submission" date="2021-09" db="EMBL/GenBank/DDBJ databases">
        <authorList>
            <person name="Gilroy R."/>
        </authorList>
    </citation>
    <scope>NUCLEOTIDE SEQUENCE</scope>
    <source>
        <strain evidence="2">ChiGjej2B2-19336</strain>
    </source>
</reference>
<dbReference type="Pfam" id="PF09838">
    <property type="entry name" value="DUF2065"/>
    <property type="match status" value="1"/>
</dbReference>
<feature type="transmembrane region" description="Helical" evidence="1">
    <location>
        <begin position="44"/>
        <end position="66"/>
    </location>
</feature>
<dbReference type="RefSeq" id="WP_304124126.1">
    <property type="nucleotide sequence ID" value="NZ_DYZA01000244.1"/>
</dbReference>
<keyword evidence="1" id="KW-0812">Transmembrane</keyword>
<dbReference type="InterPro" id="IPR019201">
    <property type="entry name" value="DUF2065"/>
</dbReference>
<keyword evidence="1" id="KW-0472">Membrane</keyword>
<keyword evidence="1" id="KW-1133">Transmembrane helix</keyword>
<evidence type="ECO:0000313" key="3">
    <source>
        <dbReference type="Proteomes" id="UP000698963"/>
    </source>
</evidence>
<comment type="caution">
    <text evidence="2">The sequence shown here is derived from an EMBL/GenBank/DDBJ whole genome shotgun (WGS) entry which is preliminary data.</text>
</comment>
<reference evidence="2" key="1">
    <citation type="journal article" date="2021" name="PeerJ">
        <title>Extensive microbial diversity within the chicken gut microbiome revealed by metagenomics and culture.</title>
        <authorList>
            <person name="Gilroy R."/>
            <person name="Ravi A."/>
            <person name="Getino M."/>
            <person name="Pursley I."/>
            <person name="Horton D.L."/>
            <person name="Alikhan N.F."/>
            <person name="Baker D."/>
            <person name="Gharbi K."/>
            <person name="Hall N."/>
            <person name="Watson M."/>
            <person name="Adriaenssens E.M."/>
            <person name="Foster-Nyarko E."/>
            <person name="Jarju S."/>
            <person name="Secka A."/>
            <person name="Antonio M."/>
            <person name="Oren A."/>
            <person name="Chaudhuri R.R."/>
            <person name="La Ragione R."/>
            <person name="Hildebrand F."/>
            <person name="Pallen M.J."/>
        </authorList>
    </citation>
    <scope>NUCLEOTIDE SEQUENCE</scope>
    <source>
        <strain evidence="2">ChiGjej2B2-19336</strain>
    </source>
</reference>
<proteinExistence type="predicted"/>
<evidence type="ECO:0000256" key="1">
    <source>
        <dbReference type="SAM" id="Phobius"/>
    </source>
</evidence>